<keyword evidence="2" id="KW-0813">Transport</keyword>
<evidence type="ECO:0000259" key="8">
    <source>
        <dbReference type="PROSITE" id="PS50850"/>
    </source>
</evidence>
<evidence type="ECO:0000256" key="3">
    <source>
        <dbReference type="ARBA" id="ARBA00022475"/>
    </source>
</evidence>
<feature type="transmembrane region" description="Helical" evidence="7">
    <location>
        <begin position="422"/>
        <end position="440"/>
    </location>
</feature>
<comment type="caution">
    <text evidence="9">The sequence shown here is derived from an EMBL/GenBank/DDBJ whole genome shotgun (WGS) entry which is preliminary data.</text>
</comment>
<feature type="domain" description="Major facilitator superfamily (MFS) profile" evidence="8">
    <location>
        <begin position="234"/>
        <end position="456"/>
    </location>
</feature>
<evidence type="ECO:0000256" key="2">
    <source>
        <dbReference type="ARBA" id="ARBA00022448"/>
    </source>
</evidence>
<dbReference type="PANTHER" id="PTHR23513">
    <property type="entry name" value="INTEGRAL MEMBRANE EFFLUX PROTEIN-RELATED"/>
    <property type="match status" value="1"/>
</dbReference>
<dbReference type="InterPro" id="IPR010290">
    <property type="entry name" value="TM_effector"/>
</dbReference>
<evidence type="ECO:0000313" key="9">
    <source>
        <dbReference type="EMBL" id="MBE7701597.1"/>
    </source>
</evidence>
<keyword evidence="10" id="KW-1185">Reference proteome</keyword>
<evidence type="ECO:0000256" key="7">
    <source>
        <dbReference type="SAM" id="Phobius"/>
    </source>
</evidence>
<dbReference type="GO" id="GO:0005886">
    <property type="term" value="C:plasma membrane"/>
    <property type="evidence" value="ECO:0007669"/>
    <property type="project" value="UniProtKB-SubCell"/>
</dbReference>
<feature type="transmembrane region" description="Helical" evidence="7">
    <location>
        <begin position="23"/>
        <end position="47"/>
    </location>
</feature>
<keyword evidence="4 7" id="KW-0812">Transmembrane</keyword>
<dbReference type="PANTHER" id="PTHR23513:SF9">
    <property type="entry name" value="ENTEROBACTIN EXPORTER ENTS"/>
    <property type="match status" value="1"/>
</dbReference>
<keyword evidence="5 7" id="KW-1133">Transmembrane helix</keyword>
<feature type="transmembrane region" description="Helical" evidence="7">
    <location>
        <begin position="150"/>
        <end position="172"/>
    </location>
</feature>
<evidence type="ECO:0000256" key="4">
    <source>
        <dbReference type="ARBA" id="ARBA00022692"/>
    </source>
</evidence>
<dbReference type="CDD" id="cd06173">
    <property type="entry name" value="MFS_MefA_like"/>
    <property type="match status" value="1"/>
</dbReference>
<feature type="transmembrane region" description="Helical" evidence="7">
    <location>
        <begin position="260"/>
        <end position="286"/>
    </location>
</feature>
<dbReference type="InterPro" id="IPR020846">
    <property type="entry name" value="MFS_dom"/>
</dbReference>
<evidence type="ECO:0000256" key="6">
    <source>
        <dbReference type="ARBA" id="ARBA00023136"/>
    </source>
</evidence>
<accession>A0A9D5UIP8</accession>
<dbReference type="Gene3D" id="1.20.1250.20">
    <property type="entry name" value="MFS general substrate transporter like domains"/>
    <property type="match status" value="1"/>
</dbReference>
<dbReference type="Pfam" id="PF05977">
    <property type="entry name" value="MFS_3"/>
    <property type="match status" value="1"/>
</dbReference>
<dbReference type="GO" id="GO:0022857">
    <property type="term" value="F:transmembrane transporter activity"/>
    <property type="evidence" value="ECO:0007669"/>
    <property type="project" value="InterPro"/>
</dbReference>
<feature type="transmembrane region" description="Helical" evidence="7">
    <location>
        <begin position="292"/>
        <end position="312"/>
    </location>
</feature>
<gene>
    <name evidence="9" type="ORF">H9623_14995</name>
</gene>
<dbReference type="EMBL" id="JACSPN010000022">
    <property type="protein sequence ID" value="MBE7701597.1"/>
    <property type="molecule type" value="Genomic_DNA"/>
</dbReference>
<organism evidence="9 10">
    <name type="scientific">Oerskovia douganii</name>
    <dbReference type="NCBI Taxonomy" id="2762210"/>
    <lineage>
        <taxon>Bacteria</taxon>
        <taxon>Bacillati</taxon>
        <taxon>Actinomycetota</taxon>
        <taxon>Actinomycetes</taxon>
        <taxon>Micrococcales</taxon>
        <taxon>Cellulomonadaceae</taxon>
        <taxon>Oerskovia</taxon>
    </lineage>
</organism>
<reference evidence="9 10" key="1">
    <citation type="submission" date="2020-08" db="EMBL/GenBank/DDBJ databases">
        <title>A Genomic Blueprint of the Chicken Gut Microbiome.</title>
        <authorList>
            <person name="Gilroy R."/>
            <person name="Ravi A."/>
            <person name="Getino M."/>
            <person name="Pursley I."/>
            <person name="Horton D.L."/>
            <person name="Alikhan N.-F."/>
            <person name="Baker D."/>
            <person name="Gharbi K."/>
            <person name="Hall N."/>
            <person name="Watson M."/>
            <person name="Adriaenssens E.M."/>
            <person name="Foster-Nyarko E."/>
            <person name="Jarju S."/>
            <person name="Secka A."/>
            <person name="Antonio M."/>
            <person name="Oren A."/>
            <person name="Chaudhuri R."/>
            <person name="La Ragione R.M."/>
            <person name="Hildebrand F."/>
            <person name="Pallen M.J."/>
        </authorList>
    </citation>
    <scope>NUCLEOTIDE SEQUENCE [LARGE SCALE GENOMIC DNA]</scope>
    <source>
        <strain evidence="9 10">Sa1BUA8</strain>
    </source>
</reference>
<dbReference type="RefSeq" id="WP_193720834.1">
    <property type="nucleotide sequence ID" value="NZ_JACSPN010000022.1"/>
</dbReference>
<comment type="subcellular location">
    <subcellularLocation>
        <location evidence="1">Cell inner membrane</location>
        <topology evidence="1">Multi-pass membrane protein</topology>
    </subcellularLocation>
</comment>
<evidence type="ECO:0000256" key="1">
    <source>
        <dbReference type="ARBA" id="ARBA00004429"/>
    </source>
</evidence>
<dbReference type="Proteomes" id="UP000822993">
    <property type="component" value="Unassembled WGS sequence"/>
</dbReference>
<feature type="transmembrane region" description="Helical" evidence="7">
    <location>
        <begin position="396"/>
        <end position="416"/>
    </location>
</feature>
<protein>
    <submittedName>
        <fullName evidence="9">MFS transporter</fullName>
    </submittedName>
</protein>
<feature type="transmembrane region" description="Helical" evidence="7">
    <location>
        <begin position="53"/>
        <end position="73"/>
    </location>
</feature>
<feature type="transmembrane region" description="Helical" evidence="7">
    <location>
        <begin position="351"/>
        <end position="376"/>
    </location>
</feature>
<name>A0A9D5UIP8_9CELL</name>
<dbReference type="AlphaFoldDB" id="A0A9D5UIP8"/>
<keyword evidence="3" id="KW-1003">Cell membrane</keyword>
<feature type="transmembrane region" description="Helical" evidence="7">
    <location>
        <begin position="319"/>
        <end position="345"/>
    </location>
</feature>
<dbReference type="InterPro" id="IPR036259">
    <property type="entry name" value="MFS_trans_sf"/>
</dbReference>
<evidence type="ECO:0000313" key="10">
    <source>
        <dbReference type="Proteomes" id="UP000822993"/>
    </source>
</evidence>
<dbReference type="SUPFAM" id="SSF103473">
    <property type="entry name" value="MFS general substrate transporter"/>
    <property type="match status" value="1"/>
</dbReference>
<proteinExistence type="predicted"/>
<dbReference type="PROSITE" id="PS50850">
    <property type="entry name" value="MFS"/>
    <property type="match status" value="1"/>
</dbReference>
<keyword evidence="6 7" id="KW-0472">Membrane</keyword>
<evidence type="ECO:0000256" key="5">
    <source>
        <dbReference type="ARBA" id="ARBA00022989"/>
    </source>
</evidence>
<sequence>MPRLDGILADTTPLRVSPPFRRLWWGLGVSNLGSQLTVVAVGLQVYALTGSTLAVGVLGIFALVPLVALGLYGGALVDAYDRRRVALLASWALWVVTGLLALQAWLDVGSVGFLYGLVALQSAAFAINNPARSAIIPRLVEPRLLPAANALQTISWSIALTVGPLLGAFLVALWGYGVAYTIDVVLFAAALWAVWRLPSIPPVLADRLPEEAGAPGPGGRDDAAAAGAAAGAPRRKVVGIGSVIDGLRYLATRPNVRTTFLVDLAAMILAFPRVLLPAVGVLFIGGGETTTGVLSAAFAVGAVLAGVFSGALSRVRRQGLVIAWAITAWGLSIAAFGAVLLLVGSTEPSQVLVGGLVAACVALALAGASDAVSAVFRQTILQTATPDDMRGRLQGVFIVVVAGGPRLGEVVLGAQASWFGEAWAAVAGGLACIVVVWLILRTQPRFLRYDALHPEP</sequence>
<feature type="transmembrane region" description="Helical" evidence="7">
    <location>
        <begin position="85"/>
        <end position="106"/>
    </location>
</feature>